<dbReference type="Pfam" id="PF00501">
    <property type="entry name" value="AMP-binding"/>
    <property type="match status" value="1"/>
</dbReference>
<comment type="catalytic activity">
    <reaction evidence="13">
        <text>a long-chain fatty acid + ATP + CoA = a long-chain fatty acyl-CoA + AMP + diphosphate</text>
        <dbReference type="Rhea" id="RHEA:15421"/>
        <dbReference type="ChEBI" id="CHEBI:30616"/>
        <dbReference type="ChEBI" id="CHEBI:33019"/>
        <dbReference type="ChEBI" id="CHEBI:57287"/>
        <dbReference type="ChEBI" id="CHEBI:57560"/>
        <dbReference type="ChEBI" id="CHEBI:83139"/>
        <dbReference type="ChEBI" id="CHEBI:456215"/>
        <dbReference type="EC" id="6.2.1.3"/>
    </reaction>
    <physiologicalReaction direction="left-to-right" evidence="13">
        <dbReference type="Rhea" id="RHEA:15422"/>
    </physiologicalReaction>
</comment>
<evidence type="ECO:0000256" key="1">
    <source>
        <dbReference type="ARBA" id="ARBA00004651"/>
    </source>
</evidence>
<evidence type="ECO:0000313" key="21">
    <source>
        <dbReference type="EMBL" id="KAG7476492.1"/>
    </source>
</evidence>
<evidence type="ECO:0000256" key="15">
    <source>
        <dbReference type="ARBA" id="ARBA00036527"/>
    </source>
</evidence>
<dbReference type="PANTHER" id="PTHR43107:SF16">
    <property type="entry name" value="LONG-CHAIN FATTY ACID TRANSPORT PROTEIN 6-LIKE"/>
    <property type="match status" value="1"/>
</dbReference>
<dbReference type="EC" id="6.2.1.3" evidence="14"/>
<comment type="caution">
    <text evidence="21">The sequence shown here is derived from an EMBL/GenBank/DDBJ whole genome shotgun (WGS) entry which is preliminary data.</text>
</comment>
<evidence type="ECO:0000256" key="9">
    <source>
        <dbReference type="ARBA" id="ARBA00022989"/>
    </source>
</evidence>
<feature type="domain" description="AMP-binding enzyme C-terminal" evidence="20">
    <location>
        <begin position="532"/>
        <end position="608"/>
    </location>
</feature>
<keyword evidence="4" id="KW-1003">Cell membrane</keyword>
<evidence type="ECO:0000256" key="18">
    <source>
        <dbReference type="SAM" id="Phobius"/>
    </source>
</evidence>
<dbReference type="GO" id="GO:0005789">
    <property type="term" value="C:endoplasmic reticulum membrane"/>
    <property type="evidence" value="ECO:0007669"/>
    <property type="project" value="TreeGrafter"/>
</dbReference>
<dbReference type="GO" id="GO:0044539">
    <property type="term" value="P:long-chain fatty acid import into cell"/>
    <property type="evidence" value="ECO:0007669"/>
    <property type="project" value="TreeGrafter"/>
</dbReference>
<dbReference type="InterPro" id="IPR025110">
    <property type="entry name" value="AMP-bd_C"/>
</dbReference>
<dbReference type="InterPro" id="IPR000873">
    <property type="entry name" value="AMP-dep_synth/lig_dom"/>
</dbReference>
<keyword evidence="10" id="KW-0445">Lipid transport</keyword>
<dbReference type="FunFam" id="3.40.50.12780:FF:000005">
    <property type="entry name" value="Solute carrier family 27 member 6"/>
    <property type="match status" value="1"/>
</dbReference>
<reference evidence="21" key="1">
    <citation type="submission" date="2021-01" db="EMBL/GenBank/DDBJ databases">
        <authorList>
            <person name="Zahm M."/>
            <person name="Roques C."/>
            <person name="Cabau C."/>
            <person name="Klopp C."/>
            <person name="Donnadieu C."/>
            <person name="Jouanno E."/>
            <person name="Lampietro C."/>
            <person name="Louis A."/>
            <person name="Herpin A."/>
            <person name="Echchiki A."/>
            <person name="Berthelot C."/>
            <person name="Parey E."/>
            <person name="Roest-Crollius H."/>
            <person name="Braasch I."/>
            <person name="Postlethwait J."/>
            <person name="Bobe J."/>
            <person name="Montfort J."/>
            <person name="Bouchez O."/>
            <person name="Begum T."/>
            <person name="Mejri S."/>
            <person name="Adams A."/>
            <person name="Chen W.-J."/>
            <person name="Guiguen Y."/>
        </authorList>
    </citation>
    <scope>NUCLEOTIDE SEQUENCE</scope>
    <source>
        <strain evidence="21">YG-15Mar2019-1</strain>
        <tissue evidence="21">Brain</tissue>
    </source>
</reference>
<dbReference type="InterPro" id="IPR042099">
    <property type="entry name" value="ANL_N_sf"/>
</dbReference>
<keyword evidence="22" id="KW-1185">Reference proteome</keyword>
<dbReference type="EMBL" id="JAFDVH010000006">
    <property type="protein sequence ID" value="KAG7476492.1"/>
    <property type="molecule type" value="Genomic_DNA"/>
</dbReference>
<evidence type="ECO:0000313" key="22">
    <source>
        <dbReference type="Proteomes" id="UP001046870"/>
    </source>
</evidence>
<evidence type="ECO:0000256" key="7">
    <source>
        <dbReference type="ARBA" id="ARBA00022741"/>
    </source>
</evidence>
<sequence>MRILTYRHLNVGVKIFQLCLNFSVLRWKVHLAFFVTMLPWVFTTVAAGLLALLVFQTMFYPHFWDDLIYYLKLRKIGRVMRCRMKQGVITFLDCFVHQAKKTPDKPFIIYEGQVLTYHCVDRRSNKVAQVFRTVGRVKKGDVVALLMSNEPDFICVWFGLSKLGCEVAFLNFNIKSKSLLHCIQSCGAKTLVVGSDLLNSLDEVRISLQDSGIDLWVVDEGSLYEGVTSLLDKLETASEEPPPAEEPPQTDIMSNFLFIFTSGTTGLPKAARISHLKAVMCLCFLRMCGATAEDNVYIALPLYHMSASLLGIGGCIELGATCILKKKFSASQFWKDCQKYNVTVFQYIGELCRYLINQPKVTEETSHRVRIAAGSGLRSDVWREFTKRFGKIQIREAYGLTEASIGFINYTSEIGPIGRAGYFNKRSLPFEFLKYDPVTYEPIRTETGRCVKASKGETGILVAPVSAMNPFLGYAGNKVMSEKKLLRDVFKEGDVYFNTGDLMLQDHRDFVYFRDRIGDTFRWKGENVATTEVSEILGSVDFLQEVNVYGVSVPGYEGRAGMAAIVLKPDQSLDGKKLYSHLVKNLPAYSWPWFLRIQTALDVTETFKQQKGKLVQEGFCPQMVQDLLYFLDTSEKTYIPLTEALYNDIICGKIRL</sequence>
<evidence type="ECO:0000256" key="14">
    <source>
        <dbReference type="ARBA" id="ARBA00026121"/>
    </source>
</evidence>
<gene>
    <name evidence="21" type="ORF">MATL_G00083570</name>
</gene>
<keyword evidence="9 18" id="KW-1133">Transmembrane helix</keyword>
<name>A0A9D3Q6T6_MEGAT</name>
<dbReference type="GO" id="GO:0000166">
    <property type="term" value="F:nucleotide binding"/>
    <property type="evidence" value="ECO:0007669"/>
    <property type="project" value="UniProtKB-KW"/>
</dbReference>
<dbReference type="SUPFAM" id="SSF56801">
    <property type="entry name" value="Acetyl-CoA synthetase-like"/>
    <property type="match status" value="1"/>
</dbReference>
<keyword evidence="12 18" id="KW-0472">Membrane</keyword>
<accession>A0A9D3Q6T6</accession>
<keyword evidence="5" id="KW-0436">Ligase</keyword>
<dbReference type="GO" id="GO:0005886">
    <property type="term" value="C:plasma membrane"/>
    <property type="evidence" value="ECO:0007669"/>
    <property type="project" value="UniProtKB-SubCell"/>
</dbReference>
<keyword evidence="8" id="KW-0276">Fatty acid metabolism</keyword>
<keyword evidence="6 18" id="KW-0812">Transmembrane</keyword>
<dbReference type="AlphaFoldDB" id="A0A9D3Q6T6"/>
<dbReference type="NCBIfam" id="NF006134">
    <property type="entry name" value="PRK08279.1"/>
    <property type="match status" value="1"/>
</dbReference>
<comment type="catalytic activity">
    <reaction evidence="17">
        <text>tetracosanoate + ATP + CoA = tetracosanoyl-CoA + AMP + diphosphate</text>
        <dbReference type="Rhea" id="RHEA:33639"/>
        <dbReference type="ChEBI" id="CHEBI:30616"/>
        <dbReference type="ChEBI" id="CHEBI:31014"/>
        <dbReference type="ChEBI" id="CHEBI:33019"/>
        <dbReference type="ChEBI" id="CHEBI:57287"/>
        <dbReference type="ChEBI" id="CHEBI:65052"/>
        <dbReference type="ChEBI" id="CHEBI:456215"/>
    </reaction>
    <physiologicalReaction direction="left-to-right" evidence="17">
        <dbReference type="Rhea" id="RHEA:33640"/>
    </physiologicalReaction>
</comment>
<evidence type="ECO:0000256" key="12">
    <source>
        <dbReference type="ARBA" id="ARBA00023136"/>
    </source>
</evidence>
<dbReference type="GO" id="GO:0004467">
    <property type="term" value="F:long-chain fatty acid-CoA ligase activity"/>
    <property type="evidence" value="ECO:0007669"/>
    <property type="project" value="UniProtKB-EC"/>
</dbReference>
<evidence type="ECO:0000259" key="20">
    <source>
        <dbReference type="Pfam" id="PF13193"/>
    </source>
</evidence>
<evidence type="ECO:0000256" key="4">
    <source>
        <dbReference type="ARBA" id="ARBA00022475"/>
    </source>
</evidence>
<dbReference type="Gene3D" id="3.40.50.12780">
    <property type="entry name" value="N-terminal domain of ligase-like"/>
    <property type="match status" value="1"/>
</dbReference>
<dbReference type="PROSITE" id="PS00455">
    <property type="entry name" value="AMP_BINDING"/>
    <property type="match status" value="1"/>
</dbReference>
<dbReference type="Gene3D" id="3.30.300.30">
    <property type="match status" value="1"/>
</dbReference>
<dbReference type="OrthoDB" id="288590at2759"/>
<feature type="domain" description="AMP-dependent synthetase/ligase" evidence="19">
    <location>
        <begin position="96"/>
        <end position="409"/>
    </location>
</feature>
<dbReference type="InterPro" id="IPR045851">
    <property type="entry name" value="AMP-bd_C_sf"/>
</dbReference>
<keyword evidence="7" id="KW-0547">Nucleotide-binding</keyword>
<evidence type="ECO:0000256" key="6">
    <source>
        <dbReference type="ARBA" id="ARBA00022692"/>
    </source>
</evidence>
<comment type="subcellular location">
    <subcellularLocation>
        <location evidence="1">Cell membrane</location>
        <topology evidence="1">Multi-pass membrane protein</topology>
    </subcellularLocation>
</comment>
<protein>
    <recommendedName>
        <fullName evidence="14">long-chain-fatty-acid--CoA ligase</fullName>
        <ecNumber evidence="14">6.2.1.3</ecNumber>
    </recommendedName>
    <alternativeName>
        <fullName evidence="16">Long-chain-fatty-acid--CoA ligase</fullName>
    </alternativeName>
</protein>
<keyword evidence="3" id="KW-0813">Transport</keyword>
<keyword evidence="11" id="KW-0443">Lipid metabolism</keyword>
<feature type="transmembrane region" description="Helical" evidence="18">
    <location>
        <begin position="31"/>
        <end position="55"/>
    </location>
</feature>
<evidence type="ECO:0000256" key="8">
    <source>
        <dbReference type="ARBA" id="ARBA00022832"/>
    </source>
</evidence>
<dbReference type="Proteomes" id="UP001046870">
    <property type="component" value="Chromosome 6"/>
</dbReference>
<evidence type="ECO:0000256" key="16">
    <source>
        <dbReference type="ARBA" id="ARBA00041297"/>
    </source>
</evidence>
<evidence type="ECO:0000256" key="10">
    <source>
        <dbReference type="ARBA" id="ARBA00023055"/>
    </source>
</evidence>
<proteinExistence type="inferred from homology"/>
<comment type="similarity">
    <text evidence="2">Belongs to the ATP-dependent AMP-binding enzyme family.</text>
</comment>
<evidence type="ECO:0000256" key="3">
    <source>
        <dbReference type="ARBA" id="ARBA00022448"/>
    </source>
</evidence>
<organism evidence="21 22">
    <name type="scientific">Megalops atlanticus</name>
    <name type="common">Tarpon</name>
    <name type="synonym">Clupea gigantea</name>
    <dbReference type="NCBI Taxonomy" id="7932"/>
    <lineage>
        <taxon>Eukaryota</taxon>
        <taxon>Metazoa</taxon>
        <taxon>Chordata</taxon>
        <taxon>Craniata</taxon>
        <taxon>Vertebrata</taxon>
        <taxon>Euteleostomi</taxon>
        <taxon>Actinopterygii</taxon>
        <taxon>Neopterygii</taxon>
        <taxon>Teleostei</taxon>
        <taxon>Elopiformes</taxon>
        <taxon>Megalopidae</taxon>
        <taxon>Megalops</taxon>
    </lineage>
</organism>
<evidence type="ECO:0000259" key="19">
    <source>
        <dbReference type="Pfam" id="PF00501"/>
    </source>
</evidence>
<comment type="catalytic activity">
    <reaction evidence="15">
        <text>a very long-chain fatty acid + ATP + CoA = a very long-chain fatty acyl-CoA + AMP + diphosphate</text>
        <dbReference type="Rhea" id="RHEA:54536"/>
        <dbReference type="ChEBI" id="CHEBI:30616"/>
        <dbReference type="ChEBI" id="CHEBI:33019"/>
        <dbReference type="ChEBI" id="CHEBI:57287"/>
        <dbReference type="ChEBI" id="CHEBI:58950"/>
        <dbReference type="ChEBI" id="CHEBI:138261"/>
        <dbReference type="ChEBI" id="CHEBI:456215"/>
    </reaction>
    <physiologicalReaction direction="left-to-right" evidence="15">
        <dbReference type="Rhea" id="RHEA:54537"/>
    </physiologicalReaction>
</comment>
<dbReference type="PANTHER" id="PTHR43107">
    <property type="entry name" value="LONG-CHAIN FATTY ACID TRANSPORT PROTEIN"/>
    <property type="match status" value="1"/>
</dbReference>
<dbReference type="GO" id="GO:0005324">
    <property type="term" value="F:long-chain fatty acid transmembrane transporter activity"/>
    <property type="evidence" value="ECO:0007669"/>
    <property type="project" value="TreeGrafter"/>
</dbReference>
<evidence type="ECO:0000256" key="5">
    <source>
        <dbReference type="ARBA" id="ARBA00022598"/>
    </source>
</evidence>
<evidence type="ECO:0000256" key="17">
    <source>
        <dbReference type="ARBA" id="ARBA00048666"/>
    </source>
</evidence>
<dbReference type="Pfam" id="PF13193">
    <property type="entry name" value="AMP-binding_C"/>
    <property type="match status" value="1"/>
</dbReference>
<dbReference type="FunFam" id="3.30.300.30:FF:000002">
    <property type="entry name" value="Long-chain fatty acid transport protein 1"/>
    <property type="match status" value="1"/>
</dbReference>
<evidence type="ECO:0000256" key="13">
    <source>
        <dbReference type="ARBA" id="ARBA00024484"/>
    </source>
</evidence>
<evidence type="ECO:0000256" key="2">
    <source>
        <dbReference type="ARBA" id="ARBA00006432"/>
    </source>
</evidence>
<evidence type="ECO:0000256" key="11">
    <source>
        <dbReference type="ARBA" id="ARBA00023098"/>
    </source>
</evidence>
<dbReference type="InterPro" id="IPR020845">
    <property type="entry name" value="AMP-binding_CS"/>
</dbReference>